<proteinExistence type="predicted"/>
<dbReference type="GO" id="GO:0009086">
    <property type="term" value="P:methionine biosynthetic process"/>
    <property type="evidence" value="ECO:0007669"/>
    <property type="project" value="UniProtKB-KW"/>
</dbReference>
<dbReference type="PANTHER" id="PTHR48099">
    <property type="entry name" value="C-1-TETRAHYDROFOLATE SYNTHASE, CYTOPLASMIC-RELATED"/>
    <property type="match status" value="1"/>
</dbReference>
<dbReference type="SUPFAM" id="SSF53223">
    <property type="entry name" value="Aminoacid dehydrogenase-like, N-terminal domain"/>
    <property type="match status" value="1"/>
</dbReference>
<name>A0A1F6E554_9BACT</name>
<dbReference type="Pfam" id="PF00763">
    <property type="entry name" value="THF_DHG_CYH"/>
    <property type="match status" value="1"/>
</dbReference>
<evidence type="ECO:0000256" key="5">
    <source>
        <dbReference type="ARBA" id="ARBA00022857"/>
    </source>
</evidence>
<feature type="domain" description="Tetrahydrofolate dehydrogenase/cyclohydrolase catalytic" evidence="9">
    <location>
        <begin position="3"/>
        <end position="112"/>
    </location>
</feature>
<evidence type="ECO:0000256" key="7">
    <source>
        <dbReference type="ARBA" id="ARBA00023167"/>
    </source>
</evidence>
<dbReference type="PANTHER" id="PTHR48099:SF5">
    <property type="entry name" value="C-1-TETRAHYDROFOLATE SYNTHASE, CYTOPLASMIC"/>
    <property type="match status" value="1"/>
</dbReference>
<dbReference type="InterPro" id="IPR020631">
    <property type="entry name" value="THF_DH/CycHdrlase_NAD-bd_dom"/>
</dbReference>
<protein>
    <recommendedName>
        <fullName evidence="13">Methenyltetrahydrofolate cyclohydrolase</fullName>
    </recommendedName>
</protein>
<sequence length="266" mass="27622">MILDGRAIAEEIYGELTARRARVERPVRLGIVVGGHDPVIESFVRIKARAAARLTIEMVRMDLPENATTDTSVAAVKELSAKTDAVIVQLPLPKGIDTEAVLAAIPAEKDVDAINPTIPADAHPVFAPVALAVVEMLRRGGVDPKGKKTVVVGAGRLVGAPSAVLLKRLGANVSMFTLDEGSIDDLKDADIIVCGAGNPGFIKPEHIKNGVAIIDAGASEQAGVIKGDADPACADKASVFAPVPGGVGPVAVAMIFKNLLELIEKE</sequence>
<accession>A0A1F6E554</accession>
<keyword evidence="7" id="KW-0028">Amino-acid biosynthesis</keyword>
<dbReference type="Gene3D" id="3.40.50.720">
    <property type="entry name" value="NAD(P)-binding Rossmann-like Domain"/>
    <property type="match status" value="1"/>
</dbReference>
<evidence type="ECO:0000259" key="9">
    <source>
        <dbReference type="Pfam" id="PF00763"/>
    </source>
</evidence>
<evidence type="ECO:0000256" key="1">
    <source>
        <dbReference type="ARBA" id="ARBA00004777"/>
    </source>
</evidence>
<comment type="caution">
    <text evidence="11">The sequence shown here is derived from an EMBL/GenBank/DDBJ whole genome shotgun (WGS) entry which is preliminary data.</text>
</comment>
<comment type="pathway">
    <text evidence="1">One-carbon metabolism; tetrahydrofolate interconversion.</text>
</comment>
<dbReference type="Pfam" id="PF02882">
    <property type="entry name" value="THF_DHG_CYH_C"/>
    <property type="match status" value="1"/>
</dbReference>
<gene>
    <name evidence="11" type="ORF">A3C20_01005</name>
</gene>
<dbReference type="SUPFAM" id="SSF51735">
    <property type="entry name" value="NAD(P)-binding Rossmann-fold domains"/>
    <property type="match status" value="1"/>
</dbReference>
<reference evidence="11 12" key="1">
    <citation type="journal article" date="2016" name="Nat. Commun.">
        <title>Thousands of microbial genomes shed light on interconnected biogeochemical processes in an aquifer system.</title>
        <authorList>
            <person name="Anantharaman K."/>
            <person name="Brown C.T."/>
            <person name="Hug L.A."/>
            <person name="Sharon I."/>
            <person name="Castelle C.J."/>
            <person name="Probst A.J."/>
            <person name="Thomas B.C."/>
            <person name="Singh A."/>
            <person name="Wilkins M.J."/>
            <person name="Karaoz U."/>
            <person name="Brodie E.L."/>
            <person name="Williams K.H."/>
            <person name="Hubbard S.S."/>
            <person name="Banfield J.F."/>
        </authorList>
    </citation>
    <scope>NUCLEOTIDE SEQUENCE [LARGE SCALE GENOMIC DNA]</scope>
</reference>
<evidence type="ECO:0000256" key="6">
    <source>
        <dbReference type="ARBA" id="ARBA00023002"/>
    </source>
</evidence>
<dbReference type="InterPro" id="IPR000672">
    <property type="entry name" value="THF_DH/CycHdrlase"/>
</dbReference>
<evidence type="ECO:0000313" key="11">
    <source>
        <dbReference type="EMBL" id="OGG68771.1"/>
    </source>
</evidence>
<dbReference type="InterPro" id="IPR020630">
    <property type="entry name" value="THF_DH/CycHdrlase_cat_dom"/>
</dbReference>
<keyword evidence="7" id="KW-0486">Methionine biosynthesis</keyword>
<evidence type="ECO:0000256" key="2">
    <source>
        <dbReference type="ARBA" id="ARBA00022563"/>
    </source>
</evidence>
<evidence type="ECO:0000256" key="3">
    <source>
        <dbReference type="ARBA" id="ARBA00022755"/>
    </source>
</evidence>
<evidence type="ECO:0000256" key="4">
    <source>
        <dbReference type="ARBA" id="ARBA00022801"/>
    </source>
</evidence>
<keyword evidence="6" id="KW-0560">Oxidoreductase</keyword>
<keyword evidence="4" id="KW-0378">Hydrolase</keyword>
<dbReference type="Gene3D" id="3.40.50.10860">
    <property type="entry name" value="Leucine Dehydrogenase, chain A, domain 1"/>
    <property type="match status" value="1"/>
</dbReference>
<keyword evidence="2" id="KW-0554">One-carbon metabolism</keyword>
<dbReference type="GO" id="GO:0005829">
    <property type="term" value="C:cytosol"/>
    <property type="evidence" value="ECO:0007669"/>
    <property type="project" value="TreeGrafter"/>
</dbReference>
<dbReference type="GO" id="GO:0004477">
    <property type="term" value="F:methenyltetrahydrofolate cyclohydrolase activity"/>
    <property type="evidence" value="ECO:0007669"/>
    <property type="project" value="TreeGrafter"/>
</dbReference>
<keyword evidence="5" id="KW-0521">NADP</keyword>
<dbReference type="Proteomes" id="UP000176914">
    <property type="component" value="Unassembled WGS sequence"/>
</dbReference>
<evidence type="ECO:0008006" key="13">
    <source>
        <dbReference type="Google" id="ProtNLM"/>
    </source>
</evidence>
<dbReference type="InterPro" id="IPR046346">
    <property type="entry name" value="Aminoacid_DH-like_N_sf"/>
</dbReference>
<keyword evidence="3" id="KW-0658">Purine biosynthesis</keyword>
<dbReference type="GO" id="GO:0035999">
    <property type="term" value="P:tetrahydrofolate interconversion"/>
    <property type="evidence" value="ECO:0007669"/>
    <property type="project" value="TreeGrafter"/>
</dbReference>
<keyword evidence="8" id="KW-0511">Multifunctional enzyme</keyword>
<dbReference type="AlphaFoldDB" id="A0A1F6E554"/>
<dbReference type="GO" id="GO:0006164">
    <property type="term" value="P:purine nucleotide biosynthetic process"/>
    <property type="evidence" value="ECO:0007669"/>
    <property type="project" value="UniProtKB-KW"/>
</dbReference>
<dbReference type="PRINTS" id="PR00085">
    <property type="entry name" value="THFDHDRGNASE"/>
</dbReference>
<evidence type="ECO:0000256" key="8">
    <source>
        <dbReference type="ARBA" id="ARBA00023268"/>
    </source>
</evidence>
<organism evidence="11 12">
    <name type="scientific">Candidatus Kaiserbacteria bacterium RIFCSPHIGHO2_02_FULL_55_25</name>
    <dbReference type="NCBI Taxonomy" id="1798498"/>
    <lineage>
        <taxon>Bacteria</taxon>
        <taxon>Candidatus Kaiseribacteriota</taxon>
    </lineage>
</organism>
<evidence type="ECO:0000313" key="12">
    <source>
        <dbReference type="Proteomes" id="UP000176914"/>
    </source>
</evidence>
<dbReference type="GO" id="GO:0004488">
    <property type="term" value="F:methylenetetrahydrofolate dehydrogenase (NADP+) activity"/>
    <property type="evidence" value="ECO:0007669"/>
    <property type="project" value="InterPro"/>
</dbReference>
<evidence type="ECO:0000259" key="10">
    <source>
        <dbReference type="Pfam" id="PF02882"/>
    </source>
</evidence>
<feature type="domain" description="Tetrahydrofolate dehydrogenase/cyclohydrolase NAD(P)-binding" evidence="10">
    <location>
        <begin position="130"/>
        <end position="265"/>
    </location>
</feature>
<dbReference type="EMBL" id="MFLL01000028">
    <property type="protein sequence ID" value="OGG68771.1"/>
    <property type="molecule type" value="Genomic_DNA"/>
</dbReference>
<dbReference type="InterPro" id="IPR036291">
    <property type="entry name" value="NAD(P)-bd_dom_sf"/>
</dbReference>